<dbReference type="Pfam" id="PF02321">
    <property type="entry name" value="OEP"/>
    <property type="match status" value="2"/>
</dbReference>
<comment type="similarity">
    <text evidence="1">Belongs to the outer membrane factor (OMF) (TC 1.B.17) family.</text>
</comment>
<gene>
    <name evidence="3" type="ORF">ISS97_17185</name>
</gene>
<evidence type="ECO:0000313" key="3">
    <source>
        <dbReference type="EMBL" id="MFK2919008.1"/>
    </source>
</evidence>
<comment type="caution">
    <text evidence="3">The sequence shown here is derived from an EMBL/GenBank/DDBJ whole genome shotgun (WGS) entry which is preliminary data.</text>
</comment>
<dbReference type="Proteomes" id="UP001620408">
    <property type="component" value="Unassembled WGS sequence"/>
</dbReference>
<protein>
    <submittedName>
        <fullName evidence="3">TolC family protein</fullName>
    </submittedName>
</protein>
<dbReference type="EMBL" id="JADIKD010000012">
    <property type="protein sequence ID" value="MFK2919008.1"/>
    <property type="molecule type" value="Genomic_DNA"/>
</dbReference>
<name>A0ABW8KBC5_9GAMM</name>
<evidence type="ECO:0000313" key="4">
    <source>
        <dbReference type="Proteomes" id="UP001620408"/>
    </source>
</evidence>
<organism evidence="3 4">
    <name type="scientific">Dyella koreensis</name>
    <dbReference type="NCBI Taxonomy" id="311235"/>
    <lineage>
        <taxon>Bacteria</taxon>
        <taxon>Pseudomonadati</taxon>
        <taxon>Pseudomonadota</taxon>
        <taxon>Gammaproteobacteria</taxon>
        <taxon>Lysobacterales</taxon>
        <taxon>Rhodanobacteraceae</taxon>
        <taxon>Dyella</taxon>
    </lineage>
</organism>
<dbReference type="InterPro" id="IPR003423">
    <property type="entry name" value="OMP_efflux"/>
</dbReference>
<accession>A0ABW8KBC5</accession>
<dbReference type="Gene3D" id="2.20.200.10">
    <property type="entry name" value="Outer membrane efflux proteins (OEP)"/>
    <property type="match status" value="1"/>
</dbReference>
<dbReference type="InterPro" id="IPR010131">
    <property type="entry name" value="MdtP/NodT-like"/>
</dbReference>
<reference evidence="3 4" key="1">
    <citation type="submission" date="2020-10" db="EMBL/GenBank/DDBJ databases">
        <title>Phylogeny of dyella-like bacteria.</title>
        <authorList>
            <person name="Fu J."/>
        </authorList>
    </citation>
    <scope>NUCLEOTIDE SEQUENCE [LARGE SCALE GENOMIC DNA]</scope>
    <source>
        <strain evidence="3 4">BB4</strain>
    </source>
</reference>
<keyword evidence="4" id="KW-1185">Reference proteome</keyword>
<feature type="region of interest" description="Disordered" evidence="2">
    <location>
        <begin position="473"/>
        <end position="492"/>
    </location>
</feature>
<evidence type="ECO:0000256" key="1">
    <source>
        <dbReference type="ARBA" id="ARBA00007613"/>
    </source>
</evidence>
<sequence length="492" mass="53049">MAGAVGGWLWRANGTSRRCVHRTSGFLALVLTMVTLAGCASVPTLPGPPAVPATWHHLPPDATPAPADLRVWWHAFGDAQLNALVDRALADNLEVAQAAARLRAARTLVAHAHDAQLPALHVRTNDVINPDTSASYFLMGFDARWELPLFGAWQSAQRVAQGQAQSAQAQWRGARVSLVAEVVRRWLELRAAQQQAQTLDTMQVAWEEKQRLLEVRHRLKLASPVDLARVQAELAHLEIAHADARQAITRSAQQLAVLVGQNEPDTGWLDAGPQPSLGEWHLTSAPADMLRTRPEIALAEAEVLRTAGELGLSRAEMYPRVGLGTSLQWSVNVATNRSRTRTGESIFSAGPAIDIPLFDWGRRVANAHAKDHELQAALLAYRQAVLQGVAETEIALDELEQAGQRERAASRGARAVQVSANAMRRRATLGLASGLDVQDGLIEEQRAALDVITARAARGIAYVTLYKALGGAPWPASSPDPRSLTPVAAGAP</sequence>
<dbReference type="Gene3D" id="1.20.1600.10">
    <property type="entry name" value="Outer membrane efflux proteins (OEP)"/>
    <property type="match status" value="1"/>
</dbReference>
<proteinExistence type="inferred from homology"/>
<dbReference type="PANTHER" id="PTHR30203">
    <property type="entry name" value="OUTER MEMBRANE CATION EFFLUX PROTEIN"/>
    <property type="match status" value="1"/>
</dbReference>
<evidence type="ECO:0000256" key="2">
    <source>
        <dbReference type="SAM" id="MobiDB-lite"/>
    </source>
</evidence>
<dbReference type="SUPFAM" id="SSF56954">
    <property type="entry name" value="Outer membrane efflux proteins (OEP)"/>
    <property type="match status" value="1"/>
</dbReference>